<dbReference type="PANTHER" id="PTHR33244">
    <property type="entry name" value="INTEGRASE CATALYTIC DOMAIN-CONTAINING PROTEIN-RELATED"/>
    <property type="match status" value="1"/>
</dbReference>
<feature type="compositionally biased region" description="Polar residues" evidence="1">
    <location>
        <begin position="235"/>
        <end position="256"/>
    </location>
</feature>
<feature type="region of interest" description="Disordered" evidence="1">
    <location>
        <begin position="311"/>
        <end position="344"/>
    </location>
</feature>
<dbReference type="PANTHER" id="PTHR33244:SF3">
    <property type="entry name" value="PEPTIDASE A2 DOMAIN-CONTAINING PROTEIN"/>
    <property type="match status" value="1"/>
</dbReference>
<dbReference type="OrthoDB" id="6373546at2759"/>
<dbReference type="InterPro" id="IPR001584">
    <property type="entry name" value="Integrase_cat-core"/>
</dbReference>
<comment type="caution">
    <text evidence="3">The sequence shown here is derived from an EMBL/GenBank/DDBJ whole genome shotgun (WGS) entry which is preliminary data.</text>
</comment>
<keyword evidence="4" id="KW-1185">Reference proteome</keyword>
<dbReference type="Proteomes" id="UP000076858">
    <property type="component" value="Unassembled WGS sequence"/>
</dbReference>
<reference evidence="3 4" key="1">
    <citation type="submission" date="2016-03" db="EMBL/GenBank/DDBJ databases">
        <title>EvidentialGene: Evidence-directed Construction of Genes on Genomes.</title>
        <authorList>
            <person name="Gilbert D.G."/>
            <person name="Choi J.-H."/>
            <person name="Mockaitis K."/>
            <person name="Colbourne J."/>
            <person name="Pfrender M."/>
        </authorList>
    </citation>
    <scope>NUCLEOTIDE SEQUENCE [LARGE SCALE GENOMIC DNA]</scope>
    <source>
        <strain evidence="3 4">Xinb3</strain>
        <tissue evidence="3">Complete organism</tissue>
    </source>
</reference>
<dbReference type="GO" id="GO:0003676">
    <property type="term" value="F:nucleic acid binding"/>
    <property type="evidence" value="ECO:0007669"/>
    <property type="project" value="InterPro"/>
</dbReference>
<evidence type="ECO:0000313" key="4">
    <source>
        <dbReference type="Proteomes" id="UP000076858"/>
    </source>
</evidence>
<name>A0A164INH6_9CRUS</name>
<dbReference type="Gene3D" id="3.30.420.10">
    <property type="entry name" value="Ribonuclease H-like superfamily/Ribonuclease H"/>
    <property type="match status" value="1"/>
</dbReference>
<dbReference type="InterPro" id="IPR036397">
    <property type="entry name" value="RNaseH_sf"/>
</dbReference>
<proteinExistence type="predicted"/>
<dbReference type="GO" id="GO:0015074">
    <property type="term" value="P:DNA integration"/>
    <property type="evidence" value="ECO:0007669"/>
    <property type="project" value="InterPro"/>
</dbReference>
<evidence type="ECO:0000256" key="1">
    <source>
        <dbReference type="SAM" id="MobiDB-lite"/>
    </source>
</evidence>
<dbReference type="AlphaFoldDB" id="A0A164INH6"/>
<accession>A0A164INH6</accession>
<dbReference type="InterPro" id="IPR012337">
    <property type="entry name" value="RNaseH-like_sf"/>
</dbReference>
<evidence type="ECO:0000313" key="3">
    <source>
        <dbReference type="EMBL" id="KZS01447.1"/>
    </source>
</evidence>
<sequence>MSRFFCDFGRPEELESDNGTQFSSAEFREFCHQVGVRQVSSSPEFAQANGLAERHIQTVKQTLLKMFEDGKTLWESLAAIRSTPVSSSLPAPSILLQGRNLRSSLPFLPSELAPKFVPASVVQRELSTRQARAAFGQARSPSARMSALQIGQRVRALIKDSWLPGAVSSVCSEPHSYVIQLDDGRLFRRTRWAVNTDKGVPAVRVPMMAPKSTQPPDPGPGARPSQPAAHPVPTPVSSSQSAVPTSLPSGVRQTPSLPVGMDRPGIPNSPATPLGCQSPRPVRLIGCSRGVPRRLLQGQLDPLAEVVPGPTASTCAQPGSSHTENFGTTRSGARFGISIPKGGQ</sequence>
<dbReference type="SUPFAM" id="SSF53098">
    <property type="entry name" value="Ribonuclease H-like"/>
    <property type="match status" value="1"/>
</dbReference>
<dbReference type="EMBL" id="LRGB01006844">
    <property type="protein sequence ID" value="KZS01447.1"/>
    <property type="molecule type" value="Genomic_DNA"/>
</dbReference>
<feature type="domain" description="Integrase catalytic" evidence="2">
    <location>
        <begin position="1"/>
        <end position="117"/>
    </location>
</feature>
<protein>
    <recommendedName>
        <fullName evidence="2">Integrase catalytic domain-containing protein</fullName>
    </recommendedName>
</protein>
<dbReference type="STRING" id="35525.A0A164INH6"/>
<feature type="region of interest" description="Disordered" evidence="1">
    <location>
        <begin position="203"/>
        <end position="281"/>
    </location>
</feature>
<organism evidence="3 4">
    <name type="scientific">Daphnia magna</name>
    <dbReference type="NCBI Taxonomy" id="35525"/>
    <lineage>
        <taxon>Eukaryota</taxon>
        <taxon>Metazoa</taxon>
        <taxon>Ecdysozoa</taxon>
        <taxon>Arthropoda</taxon>
        <taxon>Crustacea</taxon>
        <taxon>Branchiopoda</taxon>
        <taxon>Diplostraca</taxon>
        <taxon>Cladocera</taxon>
        <taxon>Anomopoda</taxon>
        <taxon>Daphniidae</taxon>
        <taxon>Daphnia</taxon>
    </lineage>
</organism>
<dbReference type="PROSITE" id="PS50994">
    <property type="entry name" value="INTEGRASE"/>
    <property type="match status" value="1"/>
</dbReference>
<feature type="compositionally biased region" description="Polar residues" evidence="1">
    <location>
        <begin position="311"/>
        <end position="331"/>
    </location>
</feature>
<evidence type="ECO:0000259" key="2">
    <source>
        <dbReference type="PROSITE" id="PS50994"/>
    </source>
</evidence>
<gene>
    <name evidence="3" type="ORF">APZ42_001892</name>
</gene>